<organism evidence="1 2">
    <name type="scientific">Pleurotus eryngii</name>
    <name type="common">Boletus of the steppes</name>
    <dbReference type="NCBI Taxonomy" id="5323"/>
    <lineage>
        <taxon>Eukaryota</taxon>
        <taxon>Fungi</taxon>
        <taxon>Dikarya</taxon>
        <taxon>Basidiomycota</taxon>
        <taxon>Agaricomycotina</taxon>
        <taxon>Agaricomycetes</taxon>
        <taxon>Agaricomycetidae</taxon>
        <taxon>Agaricales</taxon>
        <taxon>Pleurotineae</taxon>
        <taxon>Pleurotaceae</taxon>
        <taxon>Pleurotus</taxon>
    </lineage>
</organism>
<keyword evidence="2" id="KW-1185">Reference proteome</keyword>
<protein>
    <submittedName>
        <fullName evidence="1">Uncharacterized protein</fullName>
    </submittedName>
</protein>
<dbReference type="EMBL" id="MU154818">
    <property type="protein sequence ID" value="KAF9487114.1"/>
    <property type="molecule type" value="Genomic_DNA"/>
</dbReference>
<reference evidence="1" key="1">
    <citation type="submission" date="2020-11" db="EMBL/GenBank/DDBJ databases">
        <authorList>
            <consortium name="DOE Joint Genome Institute"/>
            <person name="Ahrendt S."/>
            <person name="Riley R."/>
            <person name="Andreopoulos W."/>
            <person name="Labutti K."/>
            <person name="Pangilinan J."/>
            <person name="Ruiz-Duenas F.J."/>
            <person name="Barrasa J.M."/>
            <person name="Sanchez-Garcia M."/>
            <person name="Camarero S."/>
            <person name="Miyauchi S."/>
            <person name="Serrano A."/>
            <person name="Linde D."/>
            <person name="Babiker R."/>
            <person name="Drula E."/>
            <person name="Ayuso-Fernandez I."/>
            <person name="Pacheco R."/>
            <person name="Padilla G."/>
            <person name="Ferreira P."/>
            <person name="Barriuso J."/>
            <person name="Kellner H."/>
            <person name="Castanera R."/>
            <person name="Alfaro M."/>
            <person name="Ramirez L."/>
            <person name="Pisabarro A.G."/>
            <person name="Kuo A."/>
            <person name="Tritt A."/>
            <person name="Lipzen A."/>
            <person name="He G."/>
            <person name="Yan M."/>
            <person name="Ng V."/>
            <person name="Cullen D."/>
            <person name="Martin F."/>
            <person name="Rosso M.-N."/>
            <person name="Henrissat B."/>
            <person name="Hibbett D."/>
            <person name="Martinez A.T."/>
            <person name="Grigoriev I.V."/>
        </authorList>
    </citation>
    <scope>NUCLEOTIDE SEQUENCE</scope>
    <source>
        <strain evidence="1">ATCC 90797</strain>
    </source>
</reference>
<dbReference type="Proteomes" id="UP000807025">
    <property type="component" value="Unassembled WGS sequence"/>
</dbReference>
<dbReference type="OrthoDB" id="2986975at2759"/>
<evidence type="ECO:0000313" key="2">
    <source>
        <dbReference type="Proteomes" id="UP000807025"/>
    </source>
</evidence>
<gene>
    <name evidence="1" type="ORF">BDN71DRAFT_1405185</name>
</gene>
<dbReference type="AlphaFoldDB" id="A0A9P5ZG51"/>
<evidence type="ECO:0000313" key="1">
    <source>
        <dbReference type="EMBL" id="KAF9487114.1"/>
    </source>
</evidence>
<accession>A0A9P5ZG51</accession>
<name>A0A9P5ZG51_PLEER</name>
<feature type="non-terminal residue" evidence="1">
    <location>
        <position position="1"/>
    </location>
</feature>
<proteinExistence type="predicted"/>
<sequence>ITAAYAFTDYHSQGQMIPYVLVDITRPPEPPLSLFNVYVLLRRPHNVELIVEDDRLDKLDRETSRWWEEMSRSDT</sequence>
<comment type="caution">
    <text evidence="1">The sequence shown here is derived from an EMBL/GenBank/DDBJ whole genome shotgun (WGS) entry which is preliminary data.</text>
</comment>